<dbReference type="GO" id="GO:0008270">
    <property type="term" value="F:zinc ion binding"/>
    <property type="evidence" value="ECO:0007669"/>
    <property type="project" value="UniProtKB-KW"/>
</dbReference>
<dbReference type="Gene3D" id="4.10.60.10">
    <property type="entry name" value="Zinc finger, CCHC-type"/>
    <property type="match status" value="1"/>
</dbReference>
<keyword evidence="1" id="KW-0863">Zinc-finger</keyword>
<reference evidence="3 4" key="1">
    <citation type="submission" date="2015-04" db="EMBL/GenBank/DDBJ databases">
        <title>Lasius niger genome sequencing.</title>
        <authorList>
            <person name="Konorov E.A."/>
            <person name="Nikitin M.A."/>
            <person name="Kirill M.V."/>
            <person name="Chang P."/>
        </authorList>
    </citation>
    <scope>NUCLEOTIDE SEQUENCE [LARGE SCALE GENOMIC DNA]</scope>
    <source>
        <tissue evidence="3">Whole</tissue>
    </source>
</reference>
<keyword evidence="1" id="KW-0479">Metal-binding</keyword>
<evidence type="ECO:0000259" key="2">
    <source>
        <dbReference type="PROSITE" id="PS50158"/>
    </source>
</evidence>
<evidence type="ECO:0000256" key="1">
    <source>
        <dbReference type="PROSITE-ProRule" id="PRU00047"/>
    </source>
</evidence>
<dbReference type="OrthoDB" id="7555308at2759"/>
<dbReference type="AlphaFoldDB" id="A0A0J7JUB9"/>
<proteinExistence type="predicted"/>
<dbReference type="SUPFAM" id="SSF57756">
    <property type="entry name" value="Retrovirus zinc finger-like domains"/>
    <property type="match status" value="1"/>
</dbReference>
<feature type="domain" description="CCHC-type" evidence="2">
    <location>
        <begin position="185"/>
        <end position="198"/>
    </location>
</feature>
<dbReference type="Proteomes" id="UP000036403">
    <property type="component" value="Unassembled WGS sequence"/>
</dbReference>
<keyword evidence="1" id="KW-0862">Zinc</keyword>
<dbReference type="STRING" id="67767.A0A0J7JUB9"/>
<comment type="caution">
    <text evidence="3">The sequence shown here is derived from an EMBL/GenBank/DDBJ whole genome shotgun (WGS) entry which is preliminary data.</text>
</comment>
<organism evidence="3 4">
    <name type="scientific">Lasius niger</name>
    <name type="common">Black garden ant</name>
    <dbReference type="NCBI Taxonomy" id="67767"/>
    <lineage>
        <taxon>Eukaryota</taxon>
        <taxon>Metazoa</taxon>
        <taxon>Ecdysozoa</taxon>
        <taxon>Arthropoda</taxon>
        <taxon>Hexapoda</taxon>
        <taxon>Insecta</taxon>
        <taxon>Pterygota</taxon>
        <taxon>Neoptera</taxon>
        <taxon>Endopterygota</taxon>
        <taxon>Hymenoptera</taxon>
        <taxon>Apocrita</taxon>
        <taxon>Aculeata</taxon>
        <taxon>Formicoidea</taxon>
        <taxon>Formicidae</taxon>
        <taxon>Formicinae</taxon>
        <taxon>Lasius</taxon>
        <taxon>Lasius</taxon>
    </lineage>
</organism>
<keyword evidence="4" id="KW-1185">Reference proteome</keyword>
<dbReference type="PROSITE" id="PS50158">
    <property type="entry name" value="ZF_CCHC"/>
    <property type="match status" value="1"/>
</dbReference>
<dbReference type="Pfam" id="PF00098">
    <property type="entry name" value="zf-CCHC"/>
    <property type="match status" value="1"/>
</dbReference>
<evidence type="ECO:0000313" key="3">
    <source>
        <dbReference type="EMBL" id="KMQ81762.1"/>
    </source>
</evidence>
<feature type="non-terminal residue" evidence="3">
    <location>
        <position position="216"/>
    </location>
</feature>
<name>A0A0J7JUB9_LASNI</name>
<protein>
    <submittedName>
        <fullName evidence="3">Gag-pol polyprotein</fullName>
    </submittedName>
</protein>
<sequence>MITGNRENFSYADALKKARSAISLNDLKIDKTKIRKAANGSLLIEVMGPGGAEKASKLRDQIHEVLKDDARVTRPVTKGEVRLIGLHDATSPKEIIDAISRYGNCLNEDIKLGPIHPLRNGLFTVWVQCPLGAAIRTANYGKIGIGWTQVRVDLLNNRPIQCFRCWRFGHLKHSCSSKEDYAGSCFRCGGEGHIARTCSAPPACKVCRLDGRAFDH</sequence>
<dbReference type="InterPro" id="IPR001878">
    <property type="entry name" value="Znf_CCHC"/>
</dbReference>
<evidence type="ECO:0000313" key="4">
    <source>
        <dbReference type="Proteomes" id="UP000036403"/>
    </source>
</evidence>
<accession>A0A0J7JUB9</accession>
<gene>
    <name evidence="3" type="ORF">RF55_25277</name>
</gene>
<dbReference type="GO" id="GO:0003676">
    <property type="term" value="F:nucleic acid binding"/>
    <property type="evidence" value="ECO:0007669"/>
    <property type="project" value="InterPro"/>
</dbReference>
<dbReference type="EMBL" id="LBMM01031899">
    <property type="protein sequence ID" value="KMQ81762.1"/>
    <property type="molecule type" value="Genomic_DNA"/>
</dbReference>
<dbReference type="SMART" id="SM00343">
    <property type="entry name" value="ZnF_C2HC"/>
    <property type="match status" value="2"/>
</dbReference>
<dbReference type="PaxDb" id="67767-A0A0J7JUB9"/>
<dbReference type="InterPro" id="IPR036875">
    <property type="entry name" value="Znf_CCHC_sf"/>
</dbReference>